<accession>A0A0E9VLZ3</accession>
<reference evidence="2" key="1">
    <citation type="submission" date="2014-11" db="EMBL/GenBank/DDBJ databases">
        <authorList>
            <person name="Amaro Gonzalez C."/>
        </authorList>
    </citation>
    <scope>NUCLEOTIDE SEQUENCE</scope>
</reference>
<feature type="transmembrane region" description="Helical" evidence="1">
    <location>
        <begin position="25"/>
        <end position="46"/>
    </location>
</feature>
<keyword evidence="1" id="KW-1133">Transmembrane helix</keyword>
<proteinExistence type="predicted"/>
<dbReference type="EMBL" id="GBXM01029531">
    <property type="protein sequence ID" value="JAH79046.1"/>
    <property type="molecule type" value="Transcribed_RNA"/>
</dbReference>
<keyword evidence="1" id="KW-0812">Transmembrane</keyword>
<organism evidence="2">
    <name type="scientific">Anguilla anguilla</name>
    <name type="common">European freshwater eel</name>
    <name type="synonym">Muraena anguilla</name>
    <dbReference type="NCBI Taxonomy" id="7936"/>
    <lineage>
        <taxon>Eukaryota</taxon>
        <taxon>Metazoa</taxon>
        <taxon>Chordata</taxon>
        <taxon>Craniata</taxon>
        <taxon>Vertebrata</taxon>
        <taxon>Euteleostomi</taxon>
        <taxon>Actinopterygii</taxon>
        <taxon>Neopterygii</taxon>
        <taxon>Teleostei</taxon>
        <taxon>Anguilliformes</taxon>
        <taxon>Anguillidae</taxon>
        <taxon>Anguilla</taxon>
    </lineage>
</organism>
<protein>
    <submittedName>
        <fullName evidence="2">Uncharacterized protein</fullName>
    </submittedName>
</protein>
<keyword evidence="1" id="KW-0472">Membrane</keyword>
<evidence type="ECO:0000313" key="2">
    <source>
        <dbReference type="EMBL" id="JAH79046.1"/>
    </source>
</evidence>
<reference evidence="2" key="2">
    <citation type="journal article" date="2015" name="Fish Shellfish Immunol.">
        <title>Early steps in the European eel (Anguilla anguilla)-Vibrio vulnificus interaction in the gills: Role of the RtxA13 toxin.</title>
        <authorList>
            <person name="Callol A."/>
            <person name="Pajuelo D."/>
            <person name="Ebbesson L."/>
            <person name="Teles M."/>
            <person name="MacKenzie S."/>
            <person name="Amaro C."/>
        </authorList>
    </citation>
    <scope>NUCLEOTIDE SEQUENCE</scope>
</reference>
<evidence type="ECO:0000256" key="1">
    <source>
        <dbReference type="SAM" id="Phobius"/>
    </source>
</evidence>
<name>A0A0E9VLZ3_ANGAN</name>
<sequence>MQCVCVCVRHATVHSKNRTVRFSRVLFACFNVFAFMSSYVLKMALIN</sequence>
<dbReference type="AlphaFoldDB" id="A0A0E9VLZ3"/>